<gene>
    <name evidence="1" type="ORF">JAZ07_00900</name>
</gene>
<protein>
    <submittedName>
        <fullName evidence="1">Uncharacterized protein</fullName>
    </submittedName>
</protein>
<comment type="caution">
    <text evidence="1">The sequence shown here is derived from an EMBL/GenBank/DDBJ whole genome shotgun (WGS) entry which is preliminary data.</text>
</comment>
<sequence length="144" mass="16426">MANIIEYIGGIPYKKNDNGTYSVAPLVEKETYDSDLLAVNQKIDDLDVDVLRADVDDLKARFDSEVLEDIMNDSDFRQHLNDWLAGQSTDSDRIVNLEVTRTRLYKSDTMPSDPIYGDVWENTVNGLTYVWTVSNDGNGIWRRS</sequence>
<dbReference type="Proteomes" id="UP000886667">
    <property type="component" value="Unassembled WGS sequence"/>
</dbReference>
<evidence type="ECO:0000313" key="2">
    <source>
        <dbReference type="Proteomes" id="UP000886667"/>
    </source>
</evidence>
<organism evidence="1 2">
    <name type="scientific">Candidatus Thiodiazotropha taylori</name>
    <dbReference type="NCBI Taxonomy" id="2792791"/>
    <lineage>
        <taxon>Bacteria</taxon>
        <taxon>Pseudomonadati</taxon>
        <taxon>Pseudomonadota</taxon>
        <taxon>Gammaproteobacteria</taxon>
        <taxon>Chromatiales</taxon>
        <taxon>Sedimenticolaceae</taxon>
        <taxon>Candidatus Thiodiazotropha</taxon>
    </lineage>
</organism>
<name>A0A9E4KAS6_9GAMM</name>
<dbReference type="EMBL" id="JAEPCM010000016">
    <property type="protein sequence ID" value="MCG7944883.1"/>
    <property type="molecule type" value="Genomic_DNA"/>
</dbReference>
<reference evidence="1" key="1">
    <citation type="journal article" date="2021" name="Proc. Natl. Acad. Sci. U.S.A.">
        <title>Global biogeography of chemosynthetic symbionts reveals both localized and globally distributed symbiont groups. .</title>
        <authorList>
            <person name="Osvatic J.T."/>
            <person name="Wilkins L.G.E."/>
            <person name="Leibrecht L."/>
            <person name="Leray M."/>
            <person name="Zauner S."/>
            <person name="Polzin J."/>
            <person name="Camacho Y."/>
            <person name="Gros O."/>
            <person name="van Gils J.A."/>
            <person name="Eisen J.A."/>
            <person name="Petersen J.M."/>
            <person name="Yuen B."/>
        </authorList>
    </citation>
    <scope>NUCLEOTIDE SEQUENCE</scope>
    <source>
        <strain evidence="1">MAGclacostrist064TRANS</strain>
    </source>
</reference>
<accession>A0A9E4KAS6</accession>
<evidence type="ECO:0000313" key="1">
    <source>
        <dbReference type="EMBL" id="MCG7944883.1"/>
    </source>
</evidence>
<proteinExistence type="predicted"/>
<dbReference type="AlphaFoldDB" id="A0A9E4KAS6"/>